<evidence type="ECO:0000313" key="2">
    <source>
        <dbReference type="EMBL" id="MDR6288109.1"/>
    </source>
</evidence>
<dbReference type="Pfam" id="PF11453">
    <property type="entry name" value="DUF2950"/>
    <property type="match status" value="1"/>
</dbReference>
<feature type="chain" id="PRO_5046745703" description="DUF2950 domain-containing protein" evidence="1">
    <location>
        <begin position="29"/>
        <end position="309"/>
    </location>
</feature>
<sequence length="309" mass="33308">MLKSMNHPFGPRLRLAALFIAVAPAAIAQEADGPQRFDTPDAASAALVQALEAKNVDGVVQILGPRYRDDLIPDDTADFEQGLSDVIDAAKAGVRLDGDGDHRTIVMGTAGWTFPVPLVQAEGAWRFDTEAGLDEIAARRIGGNELSAIEVAQAYGPAQMAYALKDRDGDGVLEYARRLLSTPGKHDGLYWPDEAGEDPSPFGPLVADDKTYFGSYQPGAPYHGYTFRILTRQEDGVPGGRYDYVINGNMIAGFALVAVPAVYGETGRTTFLVSHHGQIWQKDLGDRTEVLAAAIQSFAVDDSWDEVEP</sequence>
<evidence type="ECO:0000256" key="1">
    <source>
        <dbReference type="SAM" id="SignalP"/>
    </source>
</evidence>
<protein>
    <recommendedName>
        <fullName evidence="4">DUF2950 domain-containing protein</fullName>
    </recommendedName>
</protein>
<keyword evidence="1" id="KW-0732">Signal</keyword>
<dbReference type="RefSeq" id="WP_309792063.1">
    <property type="nucleotide sequence ID" value="NZ_JAVDPW010000001.1"/>
</dbReference>
<gene>
    <name evidence="2" type="ORF">E9232_000608</name>
</gene>
<reference evidence="2 3" key="1">
    <citation type="submission" date="2023-07" db="EMBL/GenBank/DDBJ databases">
        <title>Sorghum-associated microbial communities from plants grown in Nebraska, USA.</title>
        <authorList>
            <person name="Schachtman D."/>
        </authorList>
    </citation>
    <scope>NUCLEOTIDE SEQUENCE [LARGE SCALE GENOMIC DNA]</scope>
    <source>
        <strain evidence="2 3">584</strain>
    </source>
</reference>
<dbReference type="EMBL" id="JAVDPW010000001">
    <property type="protein sequence ID" value="MDR6288109.1"/>
    <property type="molecule type" value="Genomic_DNA"/>
</dbReference>
<comment type="caution">
    <text evidence="2">The sequence shown here is derived from an EMBL/GenBank/DDBJ whole genome shotgun (WGS) entry which is preliminary data.</text>
</comment>
<organism evidence="2 3">
    <name type="scientific">Inquilinus ginsengisoli</name>
    <dbReference type="NCBI Taxonomy" id="363840"/>
    <lineage>
        <taxon>Bacteria</taxon>
        <taxon>Pseudomonadati</taxon>
        <taxon>Pseudomonadota</taxon>
        <taxon>Alphaproteobacteria</taxon>
        <taxon>Rhodospirillales</taxon>
        <taxon>Rhodospirillaceae</taxon>
        <taxon>Inquilinus</taxon>
    </lineage>
</organism>
<name>A0ABU1JKL7_9PROT</name>
<keyword evidence="3" id="KW-1185">Reference proteome</keyword>
<dbReference type="Proteomes" id="UP001262410">
    <property type="component" value="Unassembled WGS sequence"/>
</dbReference>
<accession>A0ABU1JKL7</accession>
<proteinExistence type="predicted"/>
<evidence type="ECO:0008006" key="4">
    <source>
        <dbReference type="Google" id="ProtNLM"/>
    </source>
</evidence>
<dbReference type="InterPro" id="IPR021556">
    <property type="entry name" value="DUF2950"/>
</dbReference>
<evidence type="ECO:0000313" key="3">
    <source>
        <dbReference type="Proteomes" id="UP001262410"/>
    </source>
</evidence>
<feature type="signal peptide" evidence="1">
    <location>
        <begin position="1"/>
        <end position="28"/>
    </location>
</feature>